<dbReference type="Proteomes" id="UP000674270">
    <property type="component" value="Unassembled WGS sequence"/>
</dbReference>
<dbReference type="AlphaFoldDB" id="A0A8I2AC85"/>
<dbReference type="EMBL" id="JAGKLY010000001">
    <property type="protein sequence ID" value="MBQ0266746.1"/>
    <property type="molecule type" value="Genomic_DNA"/>
</dbReference>
<comment type="caution">
    <text evidence="1">The sequence shown here is derived from an EMBL/GenBank/DDBJ whole genome shotgun (WGS) entry which is preliminary data.</text>
</comment>
<protein>
    <submittedName>
        <fullName evidence="1">Excisionase</fullName>
    </submittedName>
</protein>
<proteinExistence type="predicted"/>
<name>A0A8I2AC85_9GAMM</name>
<evidence type="ECO:0000313" key="2">
    <source>
        <dbReference type="Proteomes" id="UP000674270"/>
    </source>
</evidence>
<gene>
    <name evidence="1" type="ORF">J7T18_00335</name>
</gene>
<reference evidence="1" key="1">
    <citation type="submission" date="2021-03" db="EMBL/GenBank/DDBJ databases">
        <authorList>
            <person name="Stanton E."/>
        </authorList>
    </citation>
    <scope>NUCLEOTIDE SEQUENCE</scope>
    <source>
        <strain evidence="1">2020EL-00113</strain>
    </source>
</reference>
<organism evidence="1 2">
    <name type="scientific">Providencia huaxiensis</name>
    <dbReference type="NCBI Taxonomy" id="2027290"/>
    <lineage>
        <taxon>Bacteria</taxon>
        <taxon>Pseudomonadati</taxon>
        <taxon>Pseudomonadota</taxon>
        <taxon>Gammaproteobacteria</taxon>
        <taxon>Enterobacterales</taxon>
        <taxon>Morganellaceae</taxon>
        <taxon>Providencia</taxon>
    </lineage>
</organism>
<accession>A0A8I2AC85</accession>
<evidence type="ECO:0000313" key="1">
    <source>
        <dbReference type="EMBL" id="MBQ0266746.1"/>
    </source>
</evidence>
<dbReference type="RefSeq" id="WP_210847881.1">
    <property type="nucleotide sequence ID" value="NZ_JAGKLY010000001.1"/>
</dbReference>
<sequence length="73" mass="8644">MNTSLSVECLPISKYCELFGETTDAINKRVQRQFWHEGVHVLKVEGSKERWIDLKEVNKWARKNKQDTYCQEA</sequence>